<dbReference type="EMBL" id="PIQO01000008">
    <property type="protein sequence ID" value="PKR84748.1"/>
    <property type="molecule type" value="Genomic_DNA"/>
</dbReference>
<dbReference type="EC" id="2.7.13.3" evidence="2"/>
<evidence type="ECO:0000256" key="2">
    <source>
        <dbReference type="ARBA" id="ARBA00012438"/>
    </source>
</evidence>
<evidence type="ECO:0000313" key="12">
    <source>
        <dbReference type="EMBL" id="PKR84748.1"/>
    </source>
</evidence>
<dbReference type="InterPro" id="IPR000700">
    <property type="entry name" value="PAS-assoc_C"/>
</dbReference>
<keyword evidence="4" id="KW-0808">Transferase</keyword>
<protein>
    <recommendedName>
        <fullName evidence="2">histidine kinase</fullName>
        <ecNumber evidence="2">2.7.13.3</ecNumber>
    </recommendedName>
</protein>
<feature type="transmembrane region" description="Helical" evidence="9">
    <location>
        <begin position="7"/>
        <end position="33"/>
    </location>
</feature>
<keyword evidence="9" id="KW-1133">Transmembrane helix</keyword>
<dbReference type="AlphaFoldDB" id="A0A2N3LJE1"/>
<dbReference type="InterPro" id="IPR036890">
    <property type="entry name" value="HATPase_C_sf"/>
</dbReference>
<evidence type="ECO:0000256" key="9">
    <source>
        <dbReference type="SAM" id="Phobius"/>
    </source>
</evidence>
<keyword evidence="13" id="KW-1185">Reference proteome</keyword>
<feature type="transmembrane region" description="Helical" evidence="9">
    <location>
        <begin position="39"/>
        <end position="57"/>
    </location>
</feature>
<accession>A0A2N3LJE1</accession>
<evidence type="ECO:0000256" key="7">
    <source>
        <dbReference type="ARBA" id="ARBA00022840"/>
    </source>
</evidence>
<dbReference type="Gene3D" id="1.10.287.130">
    <property type="match status" value="1"/>
</dbReference>
<dbReference type="InterPro" id="IPR013656">
    <property type="entry name" value="PAS_4"/>
</dbReference>
<dbReference type="Pfam" id="PF00512">
    <property type="entry name" value="HisKA"/>
    <property type="match status" value="1"/>
</dbReference>
<dbReference type="NCBIfam" id="TIGR00229">
    <property type="entry name" value="sensory_box"/>
    <property type="match status" value="1"/>
</dbReference>
<dbReference type="Pfam" id="PF08448">
    <property type="entry name" value="PAS_4"/>
    <property type="match status" value="1"/>
</dbReference>
<name>A0A2N3LJE1_9BACI</name>
<dbReference type="Gene3D" id="3.30.565.10">
    <property type="entry name" value="Histidine kinase-like ATPase, C-terminal domain"/>
    <property type="match status" value="1"/>
</dbReference>
<dbReference type="SUPFAM" id="SSF55785">
    <property type="entry name" value="PYP-like sensor domain (PAS domain)"/>
    <property type="match status" value="1"/>
</dbReference>
<comment type="catalytic activity">
    <reaction evidence="1">
        <text>ATP + protein L-histidine = ADP + protein N-phospho-L-histidine.</text>
        <dbReference type="EC" id="2.7.13.3"/>
    </reaction>
</comment>
<dbReference type="PANTHER" id="PTHR43065">
    <property type="entry name" value="SENSOR HISTIDINE KINASE"/>
    <property type="match status" value="1"/>
</dbReference>
<dbReference type="Proteomes" id="UP000233440">
    <property type="component" value="Unassembled WGS sequence"/>
</dbReference>
<evidence type="ECO:0000259" key="10">
    <source>
        <dbReference type="PROSITE" id="PS50109"/>
    </source>
</evidence>
<keyword evidence="5" id="KW-0547">Nucleotide-binding</keyword>
<dbReference type="SUPFAM" id="SSF47384">
    <property type="entry name" value="Homodimeric domain of signal transducing histidine kinase"/>
    <property type="match status" value="1"/>
</dbReference>
<keyword evidence="8" id="KW-0902">Two-component regulatory system</keyword>
<gene>
    <name evidence="12" type="ORF">CWO92_11985</name>
</gene>
<dbReference type="PANTHER" id="PTHR43065:SF34">
    <property type="entry name" value="SPORULATION KINASE A"/>
    <property type="match status" value="1"/>
</dbReference>
<keyword evidence="9" id="KW-0812">Transmembrane</keyword>
<feature type="domain" description="PAC" evidence="11">
    <location>
        <begin position="153"/>
        <end position="205"/>
    </location>
</feature>
<dbReference type="Pfam" id="PF02518">
    <property type="entry name" value="HATPase_c"/>
    <property type="match status" value="1"/>
</dbReference>
<evidence type="ECO:0000256" key="5">
    <source>
        <dbReference type="ARBA" id="ARBA00022741"/>
    </source>
</evidence>
<dbReference type="PROSITE" id="PS50109">
    <property type="entry name" value="HIS_KIN"/>
    <property type="match status" value="1"/>
</dbReference>
<dbReference type="PRINTS" id="PR00344">
    <property type="entry name" value="BCTRLSENSOR"/>
</dbReference>
<dbReference type="InterPro" id="IPR000014">
    <property type="entry name" value="PAS"/>
</dbReference>
<evidence type="ECO:0000256" key="4">
    <source>
        <dbReference type="ARBA" id="ARBA00022679"/>
    </source>
</evidence>
<sequence length="420" mass="47874">MGNRRKIYFSACCVINLVILFLDIGCQLVISAFFRNASWFLEVMMLLLCFLLVYILFWTYRFYFLYKEYCHLEDEEEKWSLLMQATPDFICFKDGKGRWKKVNKFGRKLYQLESIDYVGKTDLELAELVPFFKDGLNSCYLSDEEVWRAGKLTRIEESFIVPSGEIKSFDVIKIPLYYENGLRKGLLTIGRDITQQKVAESILIKREKLSVVGELAAGIAHEIRNPLTSIKGLTQLMWESGNITEDYAKVMVSEIDRINQIAGGLLALSKPQSAEMDTVLLNEILQYVVNIMEPESLLKDIQINMNMEESVCKIQGNRNGLIQVFINLLKNAMDAMPNGGQINITSRRVLNKIHIIVSDQGVGIPSERLEKIGEPFFTLKEKGMGLGLTISYKIIQDHKGTFEFSSQEGCGTDVVIKLPC</sequence>
<dbReference type="InterPro" id="IPR005467">
    <property type="entry name" value="His_kinase_dom"/>
</dbReference>
<dbReference type="SMART" id="SM00387">
    <property type="entry name" value="HATPase_c"/>
    <property type="match status" value="1"/>
</dbReference>
<proteinExistence type="predicted"/>
<evidence type="ECO:0000256" key="3">
    <source>
        <dbReference type="ARBA" id="ARBA00022553"/>
    </source>
</evidence>
<feature type="domain" description="Histidine kinase" evidence="10">
    <location>
        <begin position="218"/>
        <end position="420"/>
    </location>
</feature>
<dbReference type="SUPFAM" id="SSF55874">
    <property type="entry name" value="ATPase domain of HSP90 chaperone/DNA topoisomerase II/histidine kinase"/>
    <property type="match status" value="1"/>
</dbReference>
<dbReference type="GO" id="GO:0000155">
    <property type="term" value="F:phosphorelay sensor kinase activity"/>
    <property type="evidence" value="ECO:0007669"/>
    <property type="project" value="InterPro"/>
</dbReference>
<dbReference type="Gene3D" id="3.30.450.20">
    <property type="entry name" value="PAS domain"/>
    <property type="match status" value="1"/>
</dbReference>
<comment type="caution">
    <text evidence="12">The sequence shown here is derived from an EMBL/GenBank/DDBJ whole genome shotgun (WGS) entry which is preliminary data.</text>
</comment>
<dbReference type="PROSITE" id="PS50113">
    <property type="entry name" value="PAC"/>
    <property type="match status" value="1"/>
</dbReference>
<dbReference type="RefSeq" id="WP_101354453.1">
    <property type="nucleotide sequence ID" value="NZ_PIQO01000008.1"/>
</dbReference>
<dbReference type="CDD" id="cd00082">
    <property type="entry name" value="HisKA"/>
    <property type="match status" value="1"/>
</dbReference>
<keyword evidence="7" id="KW-0067">ATP-binding</keyword>
<dbReference type="InterPro" id="IPR036097">
    <property type="entry name" value="HisK_dim/P_sf"/>
</dbReference>
<reference evidence="12 13" key="1">
    <citation type="submission" date="2017-11" db="EMBL/GenBank/DDBJ databases">
        <title>Bacillus camelliae sp. nov., isolated from pu'er tea.</title>
        <authorList>
            <person name="Niu L."/>
        </authorList>
    </citation>
    <scope>NUCLEOTIDE SEQUENCE [LARGE SCALE GENOMIC DNA]</scope>
    <source>
        <strain evidence="12 13">7578-1</strain>
    </source>
</reference>
<dbReference type="InterPro" id="IPR004358">
    <property type="entry name" value="Sig_transdc_His_kin-like_C"/>
</dbReference>
<keyword evidence="3" id="KW-0597">Phosphoprotein</keyword>
<dbReference type="SMART" id="SM00388">
    <property type="entry name" value="HisKA"/>
    <property type="match status" value="1"/>
</dbReference>
<evidence type="ECO:0000259" key="11">
    <source>
        <dbReference type="PROSITE" id="PS50113"/>
    </source>
</evidence>
<dbReference type="GO" id="GO:0005524">
    <property type="term" value="F:ATP binding"/>
    <property type="evidence" value="ECO:0007669"/>
    <property type="project" value="UniProtKB-KW"/>
</dbReference>
<evidence type="ECO:0000256" key="1">
    <source>
        <dbReference type="ARBA" id="ARBA00000085"/>
    </source>
</evidence>
<keyword evidence="9" id="KW-0472">Membrane</keyword>
<evidence type="ECO:0000256" key="8">
    <source>
        <dbReference type="ARBA" id="ARBA00023012"/>
    </source>
</evidence>
<dbReference type="OrthoDB" id="9815750at2"/>
<dbReference type="InterPro" id="IPR035965">
    <property type="entry name" value="PAS-like_dom_sf"/>
</dbReference>
<organism evidence="12 13">
    <name type="scientific">Heyndrickxia camelliae</name>
    <dbReference type="NCBI Taxonomy" id="1707093"/>
    <lineage>
        <taxon>Bacteria</taxon>
        <taxon>Bacillati</taxon>
        <taxon>Bacillota</taxon>
        <taxon>Bacilli</taxon>
        <taxon>Bacillales</taxon>
        <taxon>Bacillaceae</taxon>
        <taxon>Heyndrickxia</taxon>
    </lineage>
</organism>
<keyword evidence="6 12" id="KW-0418">Kinase</keyword>
<evidence type="ECO:0000256" key="6">
    <source>
        <dbReference type="ARBA" id="ARBA00022777"/>
    </source>
</evidence>
<dbReference type="InterPro" id="IPR003661">
    <property type="entry name" value="HisK_dim/P_dom"/>
</dbReference>
<dbReference type="InterPro" id="IPR003594">
    <property type="entry name" value="HATPase_dom"/>
</dbReference>
<evidence type="ECO:0000313" key="13">
    <source>
        <dbReference type="Proteomes" id="UP000233440"/>
    </source>
</evidence>